<gene>
    <name evidence="1" type="ORF">F5148DRAFT_1291712</name>
</gene>
<evidence type="ECO:0000313" key="1">
    <source>
        <dbReference type="EMBL" id="KAI9449247.1"/>
    </source>
</evidence>
<dbReference type="Proteomes" id="UP001207468">
    <property type="component" value="Unassembled WGS sequence"/>
</dbReference>
<name>A0ACC0TU87_9AGAM</name>
<evidence type="ECO:0000313" key="2">
    <source>
        <dbReference type="Proteomes" id="UP001207468"/>
    </source>
</evidence>
<organism evidence="1 2">
    <name type="scientific">Russula earlei</name>
    <dbReference type="NCBI Taxonomy" id="71964"/>
    <lineage>
        <taxon>Eukaryota</taxon>
        <taxon>Fungi</taxon>
        <taxon>Dikarya</taxon>
        <taxon>Basidiomycota</taxon>
        <taxon>Agaricomycotina</taxon>
        <taxon>Agaricomycetes</taxon>
        <taxon>Russulales</taxon>
        <taxon>Russulaceae</taxon>
        <taxon>Russula</taxon>
    </lineage>
</organism>
<sequence length="349" mass="40181">MERKTNVTAEEGKQELTITREFDLPLELLFKAYAEADIIEQWMGTKVLKLESKKHGSYQMETSDAKGNVAFRANGVIHEFIPNQKIIRTFEMEGTPFGVQLEIYVFEQLTEDTCQLNMHVIYESVAHRNQVLQLPFAQGINMAHNRVQDILSKSSLYMNPKVDFYFNKAKKWQEELEQLRTLILDCGLTEELKWGVPCYTYQQTNIVLIHDFKEYCAILFFKGALLKDTKGILIQQTANVQAARQVRFTNVGEITKQKAILKAYIYEAIEVEKAGLKVPLKKATEFPIPEEFQQKLKEDPALKKAFKALTPGRQRAYLLYFAAPKQAKTRESRVEKSTQQILNGKGLNE</sequence>
<keyword evidence="2" id="KW-1185">Reference proteome</keyword>
<accession>A0ACC0TU87</accession>
<protein>
    <submittedName>
        <fullName evidence="1">Uncharacterized protein</fullName>
    </submittedName>
</protein>
<comment type="caution">
    <text evidence="1">The sequence shown here is derived from an EMBL/GenBank/DDBJ whole genome shotgun (WGS) entry which is preliminary data.</text>
</comment>
<dbReference type="EMBL" id="JAGFNK010000518">
    <property type="protein sequence ID" value="KAI9449247.1"/>
    <property type="molecule type" value="Genomic_DNA"/>
</dbReference>
<reference evidence="1" key="1">
    <citation type="submission" date="2021-03" db="EMBL/GenBank/DDBJ databases">
        <title>Evolutionary priming and transition to the ectomycorrhizal habit in an iconic lineage of mushroom-forming fungi: is preadaptation a requirement?</title>
        <authorList>
            <consortium name="DOE Joint Genome Institute"/>
            <person name="Looney B.P."/>
            <person name="Miyauchi S."/>
            <person name="Morin E."/>
            <person name="Drula E."/>
            <person name="Courty P.E."/>
            <person name="Chicoki N."/>
            <person name="Fauchery L."/>
            <person name="Kohler A."/>
            <person name="Kuo A."/>
            <person name="LaButti K."/>
            <person name="Pangilinan J."/>
            <person name="Lipzen A."/>
            <person name="Riley R."/>
            <person name="Andreopoulos W."/>
            <person name="He G."/>
            <person name="Johnson J."/>
            <person name="Barry K.W."/>
            <person name="Grigoriev I.V."/>
            <person name="Nagy L."/>
            <person name="Hibbett D."/>
            <person name="Henrissat B."/>
            <person name="Matheny P.B."/>
            <person name="Labbe J."/>
            <person name="Martin A.F."/>
        </authorList>
    </citation>
    <scope>NUCLEOTIDE SEQUENCE</scope>
    <source>
        <strain evidence="1">BPL698</strain>
    </source>
</reference>
<proteinExistence type="predicted"/>